<gene>
    <name evidence="1" type="ORF">OSB1V03_LOCUS2345</name>
</gene>
<protein>
    <submittedName>
        <fullName evidence="1">Uncharacterized protein</fullName>
    </submittedName>
</protein>
<dbReference type="EMBL" id="CAJPIZ010000798">
    <property type="protein sequence ID" value="CAG2102305.1"/>
    <property type="molecule type" value="Genomic_DNA"/>
</dbReference>
<evidence type="ECO:0000313" key="1">
    <source>
        <dbReference type="EMBL" id="CAD7621875.1"/>
    </source>
</evidence>
<dbReference type="AlphaFoldDB" id="A0A7R9KFA7"/>
<organism evidence="1">
    <name type="scientific">Medioppia subpectinata</name>
    <dbReference type="NCBI Taxonomy" id="1979941"/>
    <lineage>
        <taxon>Eukaryota</taxon>
        <taxon>Metazoa</taxon>
        <taxon>Ecdysozoa</taxon>
        <taxon>Arthropoda</taxon>
        <taxon>Chelicerata</taxon>
        <taxon>Arachnida</taxon>
        <taxon>Acari</taxon>
        <taxon>Acariformes</taxon>
        <taxon>Sarcoptiformes</taxon>
        <taxon>Oribatida</taxon>
        <taxon>Brachypylina</taxon>
        <taxon>Oppioidea</taxon>
        <taxon>Oppiidae</taxon>
        <taxon>Medioppia</taxon>
    </lineage>
</organism>
<reference evidence="1" key="1">
    <citation type="submission" date="2020-11" db="EMBL/GenBank/DDBJ databases">
        <authorList>
            <person name="Tran Van P."/>
        </authorList>
    </citation>
    <scope>NUCLEOTIDE SEQUENCE</scope>
</reference>
<dbReference type="EMBL" id="OC855373">
    <property type="protein sequence ID" value="CAD7621875.1"/>
    <property type="molecule type" value="Genomic_DNA"/>
</dbReference>
<dbReference type="Gene3D" id="1.10.238.10">
    <property type="entry name" value="EF-hand"/>
    <property type="match status" value="1"/>
</dbReference>
<dbReference type="OrthoDB" id="427950at2759"/>
<name>A0A7R9KFA7_9ACAR</name>
<keyword evidence="2" id="KW-1185">Reference proteome</keyword>
<dbReference type="Proteomes" id="UP000759131">
    <property type="component" value="Unassembled WGS sequence"/>
</dbReference>
<accession>A0A7R9KFA7</accession>
<evidence type="ECO:0000313" key="2">
    <source>
        <dbReference type="Proteomes" id="UP000759131"/>
    </source>
</evidence>
<proteinExistence type="predicted"/>
<sequence>MNNSSVRKDANNEGILSWNSFQTLAEKYAKIQRRGKLEKEVVDRWKAIFEKWWNELTSYADENKEEDMANGNAMTSDRFKDLVYDFWVSTNPESKGKYMFGPFDQSIDELEQKIKKQ</sequence>